<accession>A0AAV1QJ68</accession>
<evidence type="ECO:0000313" key="1">
    <source>
        <dbReference type="EMBL" id="CAK6983604.1"/>
    </source>
</evidence>
<evidence type="ECO:0000313" key="2">
    <source>
        <dbReference type="Proteomes" id="UP001314229"/>
    </source>
</evidence>
<keyword evidence="2" id="KW-1185">Reference proteome</keyword>
<dbReference type="EMBL" id="CAWUFR010001380">
    <property type="protein sequence ID" value="CAK6983604.1"/>
    <property type="molecule type" value="Genomic_DNA"/>
</dbReference>
<protein>
    <submittedName>
        <fullName evidence="1">Uncharacterized protein LOC125905467</fullName>
    </submittedName>
</protein>
<reference evidence="1 2" key="1">
    <citation type="submission" date="2024-01" db="EMBL/GenBank/DDBJ databases">
        <authorList>
            <person name="Alioto T."/>
            <person name="Alioto T."/>
            <person name="Gomez Garrido J."/>
        </authorList>
    </citation>
    <scope>NUCLEOTIDE SEQUENCE [LARGE SCALE GENOMIC DNA]</scope>
</reference>
<organism evidence="1 2">
    <name type="scientific">Scomber scombrus</name>
    <name type="common">Atlantic mackerel</name>
    <name type="synonym">Scomber vernalis</name>
    <dbReference type="NCBI Taxonomy" id="13677"/>
    <lineage>
        <taxon>Eukaryota</taxon>
        <taxon>Metazoa</taxon>
        <taxon>Chordata</taxon>
        <taxon>Craniata</taxon>
        <taxon>Vertebrata</taxon>
        <taxon>Euteleostomi</taxon>
        <taxon>Actinopterygii</taxon>
        <taxon>Neopterygii</taxon>
        <taxon>Teleostei</taxon>
        <taxon>Neoteleostei</taxon>
        <taxon>Acanthomorphata</taxon>
        <taxon>Pelagiaria</taxon>
        <taxon>Scombriformes</taxon>
        <taxon>Scombridae</taxon>
        <taxon>Scomber</taxon>
    </lineage>
</organism>
<comment type="caution">
    <text evidence="1">The sequence shown here is derived from an EMBL/GenBank/DDBJ whole genome shotgun (WGS) entry which is preliminary data.</text>
</comment>
<gene>
    <name evidence="1" type="ORF">FSCOSCO3_A011329</name>
</gene>
<proteinExistence type="predicted"/>
<name>A0AAV1QJ68_SCOSC</name>
<sequence length="128" mass="14684">MPLQSRFLSQLDVHSEKLLKLFKNRGGQIGRRLGAIIAPMGEDDDVDLCVYLNEDPENLLSMWQQMNPSRNPLRKPLWVYMSGNTDVRVKPEDIGIVLESQVVMQDLDNVPLAAVWPNIFFELKLLLH</sequence>
<dbReference type="Proteomes" id="UP001314229">
    <property type="component" value="Unassembled WGS sequence"/>
</dbReference>
<dbReference type="AlphaFoldDB" id="A0AAV1QJ68"/>